<dbReference type="Bgee" id="WBGene00194801">
    <property type="expression patterns" value="Expressed in adult organism and 1 other cell type or tissue"/>
</dbReference>
<reference evidence="3 4" key="1">
    <citation type="journal article" date="1998" name="Science">
        <title>Genome sequence of the nematode C. elegans: a platform for investigating biology.</title>
        <authorList>
            <consortium name="The C. elegans sequencing consortium"/>
            <person name="Sulson J.E."/>
            <person name="Waterston R."/>
        </authorList>
    </citation>
    <scope>NUCLEOTIDE SEQUENCE [LARGE SCALE GENOMIC DNA]</scope>
    <source>
        <strain evidence="3 4">Bristol N2</strain>
    </source>
</reference>
<dbReference type="AGR" id="WB:WBGene00194801"/>
<evidence type="ECO:0000313" key="3">
    <source>
        <dbReference type="EMBL" id="CBH29672.1"/>
    </source>
</evidence>
<accession>D0VWP5</accession>
<evidence type="ECO:0000313" key="5">
    <source>
        <dbReference type="WormBase" id="Y6G8.16"/>
    </source>
</evidence>
<dbReference type="GeneID" id="13217918"/>
<dbReference type="PaxDb" id="6239-Y6G8.16"/>
<dbReference type="FunCoup" id="D0VWP5">
    <property type="interactions" value="171"/>
</dbReference>
<dbReference type="SUPFAM" id="SSF57414">
    <property type="entry name" value="Hairpin loop containing domain-like"/>
    <property type="match status" value="1"/>
</dbReference>
<dbReference type="InParanoid" id="D0VWP5"/>
<organism evidence="3 4">
    <name type="scientific">Caenorhabditis elegans</name>
    <dbReference type="NCBI Taxonomy" id="6239"/>
    <lineage>
        <taxon>Eukaryota</taxon>
        <taxon>Metazoa</taxon>
        <taxon>Ecdysozoa</taxon>
        <taxon>Nematoda</taxon>
        <taxon>Chromadorea</taxon>
        <taxon>Rhabditida</taxon>
        <taxon>Rhabditina</taxon>
        <taxon>Rhabditomorpha</taxon>
        <taxon>Rhabditoidea</taxon>
        <taxon>Rhabditidae</taxon>
        <taxon>Peloderinae</taxon>
        <taxon>Caenorhabditis</taxon>
    </lineage>
</organism>
<name>D0VWP5_CAEEL</name>
<dbReference type="CTD" id="13217918"/>
<dbReference type="KEGG" id="cel:CELE_Y6G8.16"/>
<keyword evidence="4" id="KW-1185">Reference proteome</keyword>
<dbReference type="RefSeq" id="NP_001256748.1">
    <property type="nucleotide sequence ID" value="NM_001269819.1"/>
</dbReference>
<dbReference type="HOGENOM" id="CLU_1733126_0_0_1"/>
<dbReference type="EMBL" id="BX284605">
    <property type="protein sequence ID" value="CBH29672.1"/>
    <property type="molecule type" value="Genomic_DNA"/>
</dbReference>
<protein>
    <submittedName>
        <fullName evidence="3">Apple domain-containing protein</fullName>
    </submittedName>
</protein>
<dbReference type="AlphaFoldDB" id="D0VWP5"/>
<evidence type="ECO:0000313" key="4">
    <source>
        <dbReference type="Proteomes" id="UP000001940"/>
    </source>
</evidence>
<keyword evidence="1" id="KW-0732">Signal</keyword>
<feature type="signal peptide" evidence="1">
    <location>
        <begin position="1"/>
        <end position="19"/>
    </location>
</feature>
<dbReference type="PeptideAtlas" id="D0VWP5"/>
<sequence>MHFFLNILAFASIGLFVNGEEWCMSQFMEGWQYANVAQPFQGGKASSVTECMNRCLDNHICMSSEFQYNNGVCYSYNTLAVKTHYLVPNFYYSKPMENKFNPIKSNVAFKAPKKNGVCPPDQVRNGDTVTLPNGRKYSLKRIDTRFEVKEV</sequence>
<dbReference type="InterPro" id="IPR003609">
    <property type="entry name" value="Pan_app"/>
</dbReference>
<dbReference type="Pfam" id="PF00024">
    <property type="entry name" value="PAN_1"/>
    <property type="match status" value="1"/>
</dbReference>
<proteinExistence type="predicted"/>
<dbReference type="Proteomes" id="UP000001940">
    <property type="component" value="Chromosome V"/>
</dbReference>
<feature type="chain" id="PRO_5003017499" evidence="1">
    <location>
        <begin position="20"/>
        <end position="151"/>
    </location>
</feature>
<evidence type="ECO:0000259" key="2">
    <source>
        <dbReference type="Pfam" id="PF00024"/>
    </source>
</evidence>
<dbReference type="PhylomeDB" id="D0VWP5"/>
<dbReference type="WormBase" id="Y6G8.16">
    <property type="protein sequence ID" value="CE44224"/>
    <property type="gene ID" value="WBGene00194801"/>
</dbReference>
<evidence type="ECO:0000256" key="1">
    <source>
        <dbReference type="SAM" id="SignalP"/>
    </source>
</evidence>
<gene>
    <name evidence="3" type="ORF">CELE_Y6G8.16</name>
    <name evidence="3 5" type="ORF">Y6G8.16</name>
</gene>
<feature type="domain" description="Apple" evidence="2">
    <location>
        <begin position="44"/>
        <end position="88"/>
    </location>
</feature>